<proteinExistence type="predicted"/>
<organism evidence="1 2">
    <name type="scientific">Bifidobacterium callitrichidarum</name>
    <dbReference type="NCBI Taxonomy" id="2052941"/>
    <lineage>
        <taxon>Bacteria</taxon>
        <taxon>Bacillati</taxon>
        <taxon>Actinomycetota</taxon>
        <taxon>Actinomycetes</taxon>
        <taxon>Bifidobacteriales</taxon>
        <taxon>Bifidobacteriaceae</taxon>
        <taxon>Bifidobacterium</taxon>
    </lineage>
</organism>
<accession>A0A2U2N7H1</accession>
<comment type="caution">
    <text evidence="1">The sequence shown here is derived from an EMBL/GenBank/DDBJ whole genome shotgun (WGS) entry which is preliminary data.</text>
</comment>
<sequence length="85" mass="9500">MYSTAKVTYTDGHVDTAPLTPRVVTSCEEHAQIEGWTPGDGSRLRQSYYMAYLAQRYAGNTSEPYERWLDAVEAIDVETPANPTV</sequence>
<dbReference type="AlphaFoldDB" id="A0A2U2N7H1"/>
<evidence type="ECO:0000313" key="1">
    <source>
        <dbReference type="EMBL" id="PWG65037.1"/>
    </source>
</evidence>
<dbReference type="OrthoDB" id="3240293at2"/>
<name>A0A2U2N7H1_9BIFI</name>
<evidence type="ECO:0000313" key="2">
    <source>
        <dbReference type="Proteomes" id="UP000245876"/>
    </source>
</evidence>
<protein>
    <submittedName>
        <fullName evidence="1">Uncharacterized protein</fullName>
    </submittedName>
</protein>
<dbReference type="RefSeq" id="WP_109057289.1">
    <property type="nucleotide sequence ID" value="NZ_QFFM01000014.1"/>
</dbReference>
<keyword evidence="2" id="KW-1185">Reference proteome</keyword>
<dbReference type="Proteomes" id="UP000245876">
    <property type="component" value="Unassembled WGS sequence"/>
</dbReference>
<dbReference type="EMBL" id="QFFM01000014">
    <property type="protein sequence ID" value="PWG65037.1"/>
    <property type="molecule type" value="Genomic_DNA"/>
</dbReference>
<reference evidence="1 2" key="1">
    <citation type="journal article" date="2018" name="Int. J. Syst. Evol. Microbiol.">
        <title>Bifidobacterium callitrichidarum sp. nov. from the faeces of the emperor tamarin (Saguinus imperator).</title>
        <authorList>
            <person name="Modesto M."/>
            <person name="Michelini S."/>
            <person name="Sansosti M.C."/>
            <person name="De Filippo C."/>
            <person name="Cavalieri D."/>
            <person name="Qvirist L."/>
            <person name="Andlid T."/>
            <person name="Spiezio C."/>
            <person name="Sandri C."/>
            <person name="Pascarelli S."/>
            <person name="Sgorbati B."/>
            <person name="Mattarelli P."/>
        </authorList>
    </citation>
    <scope>NUCLEOTIDE SEQUENCE [LARGE SCALE GENOMIC DNA]</scope>
    <source>
        <strain evidence="1 2">TRI 5</strain>
    </source>
</reference>
<gene>
    <name evidence="1" type="ORF">DF196_07790</name>
</gene>